<proteinExistence type="predicted"/>
<protein>
    <submittedName>
        <fullName evidence="1">Uncharacterized protein</fullName>
    </submittedName>
</protein>
<evidence type="ECO:0000313" key="2">
    <source>
        <dbReference type="Proteomes" id="UP000199771"/>
    </source>
</evidence>
<dbReference type="EMBL" id="FOOC01000005">
    <property type="protein sequence ID" value="SFF49147.1"/>
    <property type="molecule type" value="Genomic_DNA"/>
</dbReference>
<dbReference type="AlphaFoldDB" id="A0A1I2J7H3"/>
<accession>A0A1I2J7H3</accession>
<reference evidence="1 2" key="1">
    <citation type="submission" date="2016-10" db="EMBL/GenBank/DDBJ databases">
        <authorList>
            <person name="de Groot N.N."/>
        </authorList>
    </citation>
    <scope>NUCLEOTIDE SEQUENCE [LARGE SCALE GENOMIC DNA]</scope>
    <source>
        <strain evidence="1 2">DSM 23609</strain>
    </source>
</reference>
<dbReference type="OrthoDB" id="7064740at2"/>
<dbReference type="Proteomes" id="UP000199771">
    <property type="component" value="Unassembled WGS sequence"/>
</dbReference>
<evidence type="ECO:0000313" key="1">
    <source>
        <dbReference type="EMBL" id="SFF49147.1"/>
    </source>
</evidence>
<organism evidence="1 2">
    <name type="scientific">Fontimonas thermophila</name>
    <dbReference type="NCBI Taxonomy" id="1076937"/>
    <lineage>
        <taxon>Bacteria</taxon>
        <taxon>Pseudomonadati</taxon>
        <taxon>Pseudomonadota</taxon>
        <taxon>Gammaproteobacteria</taxon>
        <taxon>Nevskiales</taxon>
        <taxon>Nevskiaceae</taxon>
        <taxon>Fontimonas</taxon>
    </lineage>
</organism>
<sequence>MTADTLPFAVQLTADGKYLNVRIPVGSLPAELRKRPSAINVRLLPEQPEIRAQRWRPWVAPYLLALVVRASRPVPARAP</sequence>
<keyword evidence="2" id="KW-1185">Reference proteome</keyword>
<gene>
    <name evidence="1" type="ORF">SAMN04488120_105194</name>
</gene>
<dbReference type="RefSeq" id="WP_091533354.1">
    <property type="nucleotide sequence ID" value="NZ_FOOC01000005.1"/>
</dbReference>
<name>A0A1I2J7H3_9GAMM</name>